<dbReference type="Pfam" id="PF00271">
    <property type="entry name" value="Helicase_C"/>
    <property type="match status" value="1"/>
</dbReference>
<evidence type="ECO:0000256" key="1">
    <source>
        <dbReference type="ARBA" id="ARBA00022801"/>
    </source>
</evidence>
<dbReference type="PANTHER" id="PTHR45766:SF5">
    <property type="entry name" value="SNF2 DOMAIN-CONTAINING PROTEIN _ HELICASE DOMAIN-CONTAINING PROTEIN _ HNH ENDONUCLEASE DOMAIN-CONTAINING PROTEIN"/>
    <property type="match status" value="1"/>
</dbReference>
<keyword evidence="1" id="KW-0378">Hydrolase</keyword>
<protein>
    <submittedName>
        <fullName evidence="6">Uncharacterized protein LOC103494019 isoform X1</fullName>
    </submittedName>
</protein>
<dbReference type="InterPro" id="IPR038718">
    <property type="entry name" value="SNF2-like_sf"/>
</dbReference>
<accession>A0ABM3KGY1</accession>
<dbReference type="Gene3D" id="3.40.50.300">
    <property type="entry name" value="P-loop containing nucleotide triphosphate hydrolases"/>
    <property type="match status" value="1"/>
</dbReference>
<evidence type="ECO:0000259" key="4">
    <source>
        <dbReference type="PROSITE" id="PS51194"/>
    </source>
</evidence>
<dbReference type="InterPro" id="IPR003615">
    <property type="entry name" value="HNH_nuc"/>
</dbReference>
<reference evidence="6" key="2">
    <citation type="submission" date="2025-08" db="UniProtKB">
        <authorList>
            <consortium name="RefSeq"/>
        </authorList>
    </citation>
    <scope>IDENTIFICATION</scope>
    <source>
        <tissue evidence="6">Stem</tissue>
    </source>
</reference>
<dbReference type="InterPro" id="IPR002711">
    <property type="entry name" value="HNH"/>
</dbReference>
<dbReference type="InterPro" id="IPR027417">
    <property type="entry name" value="P-loop_NTPase"/>
</dbReference>
<dbReference type="SUPFAM" id="SSF52540">
    <property type="entry name" value="P-loop containing nucleoside triphosphate hydrolases"/>
    <property type="match status" value="2"/>
</dbReference>
<dbReference type="GeneID" id="103494019"/>
<gene>
    <name evidence="6" type="primary">LOC103494019</name>
</gene>
<dbReference type="Pfam" id="PF01844">
    <property type="entry name" value="HNH"/>
    <property type="match status" value="1"/>
</dbReference>
<evidence type="ECO:0000259" key="3">
    <source>
        <dbReference type="PROSITE" id="PS51192"/>
    </source>
</evidence>
<feature type="region of interest" description="Disordered" evidence="2">
    <location>
        <begin position="768"/>
        <end position="813"/>
    </location>
</feature>
<dbReference type="PROSITE" id="PS51194">
    <property type="entry name" value="HELICASE_CTER"/>
    <property type="match status" value="1"/>
</dbReference>
<dbReference type="InterPro" id="IPR000330">
    <property type="entry name" value="SNF2_N"/>
</dbReference>
<dbReference type="CDD" id="cd18793">
    <property type="entry name" value="SF2_C_SNF"/>
    <property type="match status" value="1"/>
</dbReference>
<feature type="domain" description="Helicase C-terminal" evidence="4">
    <location>
        <begin position="520"/>
        <end position="680"/>
    </location>
</feature>
<dbReference type="InterPro" id="IPR014001">
    <property type="entry name" value="Helicase_ATP-bd"/>
</dbReference>
<name>A0ABM3KGY1_CUCME</name>
<dbReference type="InterPro" id="IPR049730">
    <property type="entry name" value="SNF2/RAD54-like_C"/>
</dbReference>
<feature type="compositionally biased region" description="Basic and acidic residues" evidence="2">
    <location>
        <begin position="768"/>
        <end position="781"/>
    </location>
</feature>
<dbReference type="Proteomes" id="UP001652600">
    <property type="component" value="Chromosome 2"/>
</dbReference>
<dbReference type="PANTHER" id="PTHR45766">
    <property type="entry name" value="DNA ANNEALING HELICASE AND ENDONUCLEASE ZRANB3 FAMILY MEMBER"/>
    <property type="match status" value="1"/>
</dbReference>
<evidence type="ECO:0000313" key="6">
    <source>
        <dbReference type="RefSeq" id="XP_050937036.1"/>
    </source>
</evidence>
<dbReference type="RefSeq" id="XP_050937036.1">
    <property type="nucleotide sequence ID" value="XM_051081079.1"/>
</dbReference>
<dbReference type="Pfam" id="PF00176">
    <property type="entry name" value="SNF2-rel_dom"/>
    <property type="match status" value="1"/>
</dbReference>
<reference evidence="5" key="1">
    <citation type="submission" date="2025-05" db="UniProtKB">
        <authorList>
            <consortium name="RefSeq"/>
        </authorList>
    </citation>
    <scope>NUCLEOTIDE SEQUENCE [LARGE SCALE GENOMIC DNA]</scope>
</reference>
<sequence length="1240" mass="140245">MDITEEQRKRAEANRLAAIAKRKALIESSNGQLQHHDPWKLFKCRKFSTEFDASTTIQSSKILTDNNTHWPEKFRVRLEICSPDSFSITPEVVEGCFYPGEDNCFRILSDCLSNVTHSHYTQIIGGGKACVYKLRDYCSILKCLKNSKDIDVEEIPWTTFNVVERLSHSFSSGRWMPCRPEHFSDEKVDELMKKLPDRLRNRLLPFQLDGVRFGLQRGGRCLIADEMGLGKTLQAIAIASCLMDEEGSILVVCPAVLRFSWAEELERWLPFCLPSDIHLVFGHLDNPCHLSKFPKIVVISYTMLHRLRKSILQQKWSLLIVDESHHVRCAKKSSEPEEIKAVLDLATKVQHIILLSGTPSLSRPYDIFHQINMLWPGLLGKTKYEFAKTYCAVKFVSTSQGKTFKDFSKGIRLNELNVLLKQTVMIRRLKAHVLAQLPPKRRQIIRLLLKSSDIVGAKAATREVINCGHVRNADNISGEETDDGGDCGIGKLSFQELGIAKLSGFREWFSIHPIISESDGLVDLDLKTDSQKMIIFAHHHKVLDGLQELMCEKGIQFVRIDGTTLARDRQSAVLLFQSSAEVKIAIIGITAGGVGLDFSSAQNVVFLELPQSPSLMLQAEDRSHRRGQTKAVNIYIFCAKDTLDESQWQNLNKSLRRITSTTDGKYDAIQEIAVEHISYLEACGRSGASSESDMNSTCVELCSKGTRAEGHVSLEVEVKDELNAKIDYPSDQNDDIGSTTQTETDQIAIKDEMLSVLLNKDLLSMGKSEENVTKVDTRSPERASSPQMDEQSRESGQEQKEEQLGSGASMVHNGEPHLILEPEKNSLNHVRILRFEVSQYTGRVHLYTCIPGIDLRPRPLFLNFRPEEVELINCSVDDCQKTDFNLDATLYKHALQEFLGEWRKLRPIEQRKLHGKALQLPLDIELCYLKENINHNAAGVLKGKSLRRTTPLDDISRPLPSSAVWKLVQLGCGSGKRKKEYAQGWTLTEEPLCKLCQTPCQYVHFFVFASLKFFDQTSFVSSTYRGINAKTPEYLEDLFCNLGCYEEYRVRISTTSLRRELFQMEHGVCSNCRLDCHKLVKHIQPLTLDMRRDYIEKVAPNLASRKKLLDKVVNNPTEGNAWHADHIVPVYRGGGECRLENMRTLCVACHFDVTAEQRAERRLVRLKAKKQLKDAITDIKKGGNTGRIDTDIQKQVHDEQENVIDDQLILVKVPGSAYSKDDSLVNNNNNIEGPGESTEA</sequence>
<evidence type="ECO:0000256" key="2">
    <source>
        <dbReference type="SAM" id="MobiDB-lite"/>
    </source>
</evidence>
<keyword evidence="5" id="KW-1185">Reference proteome</keyword>
<dbReference type="PROSITE" id="PS51192">
    <property type="entry name" value="HELICASE_ATP_BIND_1"/>
    <property type="match status" value="1"/>
</dbReference>
<dbReference type="Gene3D" id="1.10.30.50">
    <property type="match status" value="1"/>
</dbReference>
<dbReference type="SMART" id="SM00490">
    <property type="entry name" value="HELICc"/>
    <property type="match status" value="1"/>
</dbReference>
<dbReference type="CDD" id="cd00085">
    <property type="entry name" value="HNHc"/>
    <property type="match status" value="1"/>
</dbReference>
<proteinExistence type="predicted"/>
<feature type="compositionally biased region" description="Basic and acidic residues" evidence="2">
    <location>
        <begin position="790"/>
        <end position="803"/>
    </location>
</feature>
<dbReference type="InterPro" id="IPR001650">
    <property type="entry name" value="Helicase_C-like"/>
</dbReference>
<dbReference type="SMART" id="SM00487">
    <property type="entry name" value="DEXDc"/>
    <property type="match status" value="1"/>
</dbReference>
<feature type="domain" description="Helicase ATP-binding" evidence="3">
    <location>
        <begin position="212"/>
        <end position="377"/>
    </location>
</feature>
<dbReference type="Gene3D" id="3.40.50.10810">
    <property type="entry name" value="Tandem AAA-ATPase domain"/>
    <property type="match status" value="1"/>
</dbReference>
<organism evidence="5 6">
    <name type="scientific">Cucumis melo</name>
    <name type="common">Muskmelon</name>
    <dbReference type="NCBI Taxonomy" id="3656"/>
    <lineage>
        <taxon>Eukaryota</taxon>
        <taxon>Viridiplantae</taxon>
        <taxon>Streptophyta</taxon>
        <taxon>Embryophyta</taxon>
        <taxon>Tracheophyta</taxon>
        <taxon>Spermatophyta</taxon>
        <taxon>Magnoliopsida</taxon>
        <taxon>eudicotyledons</taxon>
        <taxon>Gunneridae</taxon>
        <taxon>Pentapetalae</taxon>
        <taxon>rosids</taxon>
        <taxon>fabids</taxon>
        <taxon>Cucurbitales</taxon>
        <taxon>Cucurbitaceae</taxon>
        <taxon>Benincaseae</taxon>
        <taxon>Cucumis</taxon>
    </lineage>
</organism>
<evidence type="ECO:0000313" key="5">
    <source>
        <dbReference type="Proteomes" id="UP001652600"/>
    </source>
</evidence>
<feature type="region of interest" description="Disordered" evidence="2">
    <location>
        <begin position="1221"/>
        <end position="1240"/>
    </location>
</feature>